<dbReference type="InterPro" id="IPR045336">
    <property type="entry name" value="MmgE_PrpD_N"/>
</dbReference>
<dbReference type="PANTHER" id="PTHR16943:SF8">
    <property type="entry name" value="2-METHYLCITRATE DEHYDRATASE"/>
    <property type="match status" value="1"/>
</dbReference>
<dbReference type="SUPFAM" id="SSF103378">
    <property type="entry name" value="2-methylcitrate dehydratase PrpD"/>
    <property type="match status" value="1"/>
</dbReference>
<evidence type="ECO:0000313" key="5">
    <source>
        <dbReference type="Proteomes" id="UP000580517"/>
    </source>
</evidence>
<dbReference type="OrthoDB" id="8648489at2"/>
<dbReference type="InterPro" id="IPR042188">
    <property type="entry name" value="MmgE/PrpD_sf_2"/>
</dbReference>
<dbReference type="Pfam" id="PF19305">
    <property type="entry name" value="MmgE_PrpD_C"/>
    <property type="match status" value="1"/>
</dbReference>
<protein>
    <submittedName>
        <fullName evidence="4">MmgE/PrpD family protein</fullName>
    </submittedName>
</protein>
<reference evidence="4 5" key="1">
    <citation type="submission" date="2020-07" db="EMBL/GenBank/DDBJ databases">
        <title>Taxonomic revisions and descriptions of new bacterial species based on genomic comparisons in the high-G+C-content subgroup of the family Alcaligenaceae.</title>
        <authorList>
            <person name="Szabo A."/>
            <person name="Felfoldi T."/>
        </authorList>
    </citation>
    <scope>NUCLEOTIDE SEQUENCE [LARGE SCALE GENOMIC DNA]</scope>
    <source>
        <strain evidence="4 5">DSM 25264</strain>
    </source>
</reference>
<organism evidence="4 5">
    <name type="scientific">Allopusillimonas soli</name>
    <dbReference type="NCBI Taxonomy" id="659016"/>
    <lineage>
        <taxon>Bacteria</taxon>
        <taxon>Pseudomonadati</taxon>
        <taxon>Pseudomonadota</taxon>
        <taxon>Betaproteobacteria</taxon>
        <taxon>Burkholderiales</taxon>
        <taxon>Alcaligenaceae</taxon>
        <taxon>Allopusillimonas</taxon>
    </lineage>
</organism>
<dbReference type="GO" id="GO:0016829">
    <property type="term" value="F:lyase activity"/>
    <property type="evidence" value="ECO:0007669"/>
    <property type="project" value="InterPro"/>
</dbReference>
<evidence type="ECO:0000313" key="4">
    <source>
        <dbReference type="EMBL" id="NYT36089.1"/>
    </source>
</evidence>
<dbReference type="Pfam" id="PF03972">
    <property type="entry name" value="MmgE_PrpD_N"/>
    <property type="match status" value="1"/>
</dbReference>
<feature type="domain" description="MmgE/PrpD C-terminal" evidence="3">
    <location>
        <begin position="280"/>
        <end position="445"/>
    </location>
</feature>
<sequence length="466" mass="49808">MSSTCSPSHADAGLSSLLAHHVDRTQYEMLPPEAISAAKSLILDTVSTAWAGAEAVGIDSAYHALASAQGYSVANCAPPCRIWGRPAHAPVLDAAFINSASAAALDFDALHLDAVMHSSIMTLPALVAVSQQHQLGGKALLTAIVLADDLNCRLGVSAQGHNGWFFTSVFGIFGTAAASAKLLGCNQAEITHALGIALFQTGGTQQAMLEKSLAKRFMAAFAARNGLFSAMLAKSGITGPTMPFEGKFGLSNLYQECDPDTVLRQLGLRYENCAIHIKKYPCCGCSHAVIEATLSLMKKHNIKADDVASAQVDISEFMNRMIGGEFDQNAKDPQVMAQFNAKYAVACALLRGQFKLEDLDPKRVLDPRIRDITRRVKIKIDPNNHGELAPATLTFGLRSGRAVSERIDSFPGSTCATISRSVLESKADDCFRQGFSPLSKAQIDGLVEKIDNIEAVGNMADFFTEL</sequence>
<dbReference type="Gene3D" id="1.10.4100.10">
    <property type="entry name" value="2-methylcitrate dehydratase PrpD"/>
    <property type="match status" value="1"/>
</dbReference>
<dbReference type="InterPro" id="IPR036148">
    <property type="entry name" value="MmgE/PrpD_sf"/>
</dbReference>
<dbReference type="EMBL" id="JACCEW010000001">
    <property type="protein sequence ID" value="NYT36089.1"/>
    <property type="molecule type" value="Genomic_DNA"/>
</dbReference>
<accession>A0A853F7Z1</accession>
<dbReference type="RefSeq" id="WP_129968000.1">
    <property type="nucleotide sequence ID" value="NZ_JACCEW010000001.1"/>
</dbReference>
<comment type="caution">
    <text evidence="4">The sequence shown here is derived from an EMBL/GenBank/DDBJ whole genome shotgun (WGS) entry which is preliminary data.</text>
</comment>
<dbReference type="Gene3D" id="3.30.1330.120">
    <property type="entry name" value="2-methylcitrate dehydratase PrpD"/>
    <property type="match status" value="1"/>
</dbReference>
<evidence type="ECO:0000259" key="2">
    <source>
        <dbReference type="Pfam" id="PF03972"/>
    </source>
</evidence>
<dbReference type="PANTHER" id="PTHR16943">
    <property type="entry name" value="2-METHYLCITRATE DEHYDRATASE-RELATED"/>
    <property type="match status" value="1"/>
</dbReference>
<dbReference type="Proteomes" id="UP000580517">
    <property type="component" value="Unassembled WGS sequence"/>
</dbReference>
<evidence type="ECO:0000256" key="1">
    <source>
        <dbReference type="ARBA" id="ARBA00006174"/>
    </source>
</evidence>
<comment type="similarity">
    <text evidence="1">Belongs to the PrpD family.</text>
</comment>
<feature type="domain" description="MmgE/PrpD N-terminal" evidence="2">
    <location>
        <begin position="18"/>
        <end position="254"/>
    </location>
</feature>
<name>A0A853F7Z1_9BURK</name>
<gene>
    <name evidence="4" type="ORF">H0A68_04325</name>
</gene>
<proteinExistence type="inferred from homology"/>
<keyword evidence="5" id="KW-1185">Reference proteome</keyword>
<dbReference type="InterPro" id="IPR005656">
    <property type="entry name" value="MmgE_PrpD"/>
</dbReference>
<evidence type="ECO:0000259" key="3">
    <source>
        <dbReference type="Pfam" id="PF19305"/>
    </source>
</evidence>
<dbReference type="InterPro" id="IPR042183">
    <property type="entry name" value="MmgE/PrpD_sf_1"/>
</dbReference>
<dbReference type="AlphaFoldDB" id="A0A853F7Z1"/>
<dbReference type="InterPro" id="IPR045337">
    <property type="entry name" value="MmgE_PrpD_C"/>
</dbReference>